<name>A0A1C4A110_9GAMM</name>
<dbReference type="EMBL" id="FMAQ01000002">
    <property type="protein sequence ID" value="SCB88261.1"/>
    <property type="molecule type" value="Genomic_DNA"/>
</dbReference>
<dbReference type="OrthoDB" id="5673400at2"/>
<dbReference type="GO" id="GO:0051536">
    <property type="term" value="F:iron-sulfur cluster binding"/>
    <property type="evidence" value="ECO:0007669"/>
    <property type="project" value="InterPro"/>
</dbReference>
<gene>
    <name evidence="1" type="ORF">GA0061081_102192</name>
</gene>
<dbReference type="GO" id="GO:0046718">
    <property type="term" value="P:symbiont entry into host cell"/>
    <property type="evidence" value="ECO:0007669"/>
    <property type="project" value="InterPro"/>
</dbReference>
<evidence type="ECO:0000313" key="1">
    <source>
        <dbReference type="EMBL" id="SCB88261.1"/>
    </source>
</evidence>
<dbReference type="STRING" id="1798182.GA0061081_102192"/>
<dbReference type="GO" id="GO:0030430">
    <property type="term" value="C:host cell cytoplasm"/>
    <property type="evidence" value="ECO:0007669"/>
    <property type="project" value="InterPro"/>
</dbReference>
<dbReference type="Proteomes" id="UP000199670">
    <property type="component" value="Unassembled WGS sequence"/>
</dbReference>
<dbReference type="Pfam" id="PF05100">
    <property type="entry name" value="Phage_tail_L"/>
    <property type="match status" value="1"/>
</dbReference>
<dbReference type="AlphaFoldDB" id="A0A1C4A110"/>
<organism evidence="1 2">
    <name type="scientific">Gilliamella bombicola</name>
    <dbReference type="NCBI Taxonomy" id="1798182"/>
    <lineage>
        <taxon>Bacteria</taxon>
        <taxon>Pseudomonadati</taxon>
        <taxon>Pseudomonadota</taxon>
        <taxon>Gammaproteobacteria</taxon>
        <taxon>Orbales</taxon>
        <taxon>Orbaceae</taxon>
        <taxon>Gilliamella</taxon>
    </lineage>
</organism>
<proteinExistence type="predicted"/>
<reference evidence="2" key="1">
    <citation type="submission" date="2016-08" db="EMBL/GenBank/DDBJ databases">
        <authorList>
            <person name="Varghese N."/>
            <person name="Submissions Spin"/>
        </authorList>
    </citation>
    <scope>NUCLEOTIDE SEQUENCE [LARGE SCALE GENOMIC DNA]</scope>
    <source>
        <strain evidence="2">R-53248</strain>
    </source>
</reference>
<dbReference type="RefSeq" id="WP_091346927.1">
    <property type="nucleotide sequence ID" value="NZ_FMAQ01000002.1"/>
</dbReference>
<sequence length="237" mass="25959">MSSHVPNDTIKLLSKFEQGAILDLYDVDLSKIAGEKLIFRFHAGLNQLRKAIVWQGKTYEPYPIQVTGFQKNGQGTSNRPTMSVSNAMGFITGLIADFDGLLGAVVTRHEVPVKYLDAVNFENGNQYADPFCEIISNYVIEQVKQQNSMVVTFELALPCESDGTLIPARVIIANTCSWIYRSSECGYTGGAVADEFDRPTNDITKDKCSGCLTGCKLRFGQHGILPFGGFPTAAKLS</sequence>
<protein>
    <submittedName>
        <fullName evidence="1">Lambda-like phage minor tail protein L</fullName>
    </submittedName>
</protein>
<accession>A0A1C4A110</accession>
<evidence type="ECO:0000313" key="2">
    <source>
        <dbReference type="Proteomes" id="UP000199670"/>
    </source>
</evidence>
<dbReference type="InterPro" id="IPR006487">
    <property type="entry name" value="Phage_lambda_L"/>
</dbReference>
<dbReference type="NCBIfam" id="TIGR01600">
    <property type="entry name" value="phage_tail_L"/>
    <property type="match status" value="1"/>
</dbReference>
<keyword evidence="2" id="KW-1185">Reference proteome</keyword>